<dbReference type="SUPFAM" id="SSF54637">
    <property type="entry name" value="Thioesterase/thiol ester dehydrase-isomerase"/>
    <property type="match status" value="1"/>
</dbReference>
<dbReference type="GO" id="GO:0061522">
    <property type="term" value="F:1,4-dihydroxy-2-naphthoyl-CoA thioesterase activity"/>
    <property type="evidence" value="ECO:0007669"/>
    <property type="project" value="TreeGrafter"/>
</dbReference>
<dbReference type="RefSeq" id="WP_188857640.1">
    <property type="nucleotide sequence ID" value="NZ_BMLT01000001.1"/>
</dbReference>
<sequence>MIKPIDGVRKQEILSKLPPFAEELGVEIVEVAADRVVGQLVVTPKHANRNGVMHGGAIMGFADVLGGVASAANLASGYSTVTVESKTNFIRAVQLGSVVKGVCEPINIGKKIMIWQTKIFREDNSIAAIITQSQMTIRWS</sequence>
<dbReference type="GO" id="GO:0005829">
    <property type="term" value="C:cytosol"/>
    <property type="evidence" value="ECO:0007669"/>
    <property type="project" value="TreeGrafter"/>
</dbReference>
<reference evidence="4 5" key="1">
    <citation type="journal article" date="2014" name="Int. J. Syst. Evol. Microbiol.">
        <title>Complete genome sequence of Corynebacterium casei LMG S-19264T (=DSM 44701T), isolated from a smear-ripened cheese.</title>
        <authorList>
            <consortium name="US DOE Joint Genome Institute (JGI-PGF)"/>
            <person name="Walter F."/>
            <person name="Albersmeier A."/>
            <person name="Kalinowski J."/>
            <person name="Ruckert C."/>
        </authorList>
    </citation>
    <scope>NUCLEOTIDE SEQUENCE [LARGE SCALE GENOMIC DNA]</scope>
    <source>
        <strain evidence="4 5">CGMCC 1.7286</strain>
    </source>
</reference>
<comment type="caution">
    <text evidence="4">The sequence shown here is derived from an EMBL/GenBank/DDBJ whole genome shotgun (WGS) entry which is preliminary data.</text>
</comment>
<gene>
    <name evidence="4" type="ORF">GCM10011348_03420</name>
</gene>
<organism evidence="4 5">
    <name type="scientific">Marinobacterium nitratireducens</name>
    <dbReference type="NCBI Taxonomy" id="518897"/>
    <lineage>
        <taxon>Bacteria</taxon>
        <taxon>Pseudomonadati</taxon>
        <taxon>Pseudomonadota</taxon>
        <taxon>Gammaproteobacteria</taxon>
        <taxon>Oceanospirillales</taxon>
        <taxon>Oceanospirillaceae</taxon>
        <taxon>Marinobacterium</taxon>
    </lineage>
</organism>
<name>A0A917Z6E6_9GAMM</name>
<evidence type="ECO:0000259" key="3">
    <source>
        <dbReference type="Pfam" id="PF03061"/>
    </source>
</evidence>
<proteinExistence type="inferred from homology"/>
<dbReference type="PANTHER" id="PTHR43240">
    <property type="entry name" value="1,4-DIHYDROXY-2-NAPHTHOYL-COA THIOESTERASE 1"/>
    <property type="match status" value="1"/>
</dbReference>
<dbReference type="AlphaFoldDB" id="A0A917Z6E6"/>
<accession>A0A917Z6E6</accession>
<feature type="domain" description="Thioesterase" evidence="3">
    <location>
        <begin position="50"/>
        <end position="125"/>
    </location>
</feature>
<dbReference type="CDD" id="cd03443">
    <property type="entry name" value="PaaI_thioesterase"/>
    <property type="match status" value="1"/>
</dbReference>
<dbReference type="PANTHER" id="PTHR43240:SF5">
    <property type="entry name" value="1,4-DIHYDROXY-2-NAPHTHOYL-COA THIOESTERASE 1"/>
    <property type="match status" value="1"/>
</dbReference>
<comment type="similarity">
    <text evidence="1">Belongs to the thioesterase PaaI family.</text>
</comment>
<keyword evidence="5" id="KW-1185">Reference proteome</keyword>
<dbReference type="InterPro" id="IPR003736">
    <property type="entry name" value="PAAI_dom"/>
</dbReference>
<dbReference type="Gene3D" id="3.10.129.10">
    <property type="entry name" value="Hotdog Thioesterase"/>
    <property type="match status" value="1"/>
</dbReference>
<dbReference type="NCBIfam" id="TIGR00369">
    <property type="entry name" value="unchar_dom_1"/>
    <property type="match status" value="1"/>
</dbReference>
<evidence type="ECO:0000313" key="4">
    <source>
        <dbReference type="EMBL" id="GGO76373.1"/>
    </source>
</evidence>
<evidence type="ECO:0000313" key="5">
    <source>
        <dbReference type="Proteomes" id="UP000599578"/>
    </source>
</evidence>
<dbReference type="EMBL" id="BMLT01000001">
    <property type="protein sequence ID" value="GGO76373.1"/>
    <property type="molecule type" value="Genomic_DNA"/>
</dbReference>
<dbReference type="InterPro" id="IPR029069">
    <property type="entry name" value="HotDog_dom_sf"/>
</dbReference>
<evidence type="ECO:0000256" key="2">
    <source>
        <dbReference type="ARBA" id="ARBA00022801"/>
    </source>
</evidence>
<evidence type="ECO:0000256" key="1">
    <source>
        <dbReference type="ARBA" id="ARBA00008324"/>
    </source>
</evidence>
<dbReference type="Pfam" id="PF03061">
    <property type="entry name" value="4HBT"/>
    <property type="match status" value="1"/>
</dbReference>
<dbReference type="Proteomes" id="UP000599578">
    <property type="component" value="Unassembled WGS sequence"/>
</dbReference>
<protein>
    <recommendedName>
        <fullName evidence="3">Thioesterase domain-containing protein</fullName>
    </recommendedName>
</protein>
<keyword evidence="2" id="KW-0378">Hydrolase</keyword>
<dbReference type="InterPro" id="IPR006683">
    <property type="entry name" value="Thioestr_dom"/>
</dbReference>